<evidence type="ECO:0000256" key="4">
    <source>
        <dbReference type="SAM" id="MobiDB-lite"/>
    </source>
</evidence>
<reference evidence="6" key="1">
    <citation type="submission" date="2021-01" db="EMBL/GenBank/DDBJ databases">
        <authorList>
            <person name="Corre E."/>
            <person name="Pelletier E."/>
            <person name="Niang G."/>
            <person name="Scheremetjew M."/>
            <person name="Finn R."/>
            <person name="Kale V."/>
            <person name="Holt S."/>
            <person name="Cochrane G."/>
            <person name="Meng A."/>
            <person name="Brown T."/>
            <person name="Cohen L."/>
        </authorList>
    </citation>
    <scope>NUCLEOTIDE SEQUENCE</scope>
    <source>
        <strain evidence="6">10249 10 AB</strain>
    </source>
</reference>
<protein>
    <recommendedName>
        <fullName evidence="7">Ribosome biogenesis protein SLX9</fullName>
    </recommendedName>
</protein>
<evidence type="ECO:0008006" key="7">
    <source>
        <dbReference type="Google" id="ProtNLM"/>
    </source>
</evidence>
<dbReference type="PANTHER" id="PTHR31109:SF2">
    <property type="entry name" value="RIBOSOME BIOGENESIS PROTEIN SLX9 HOMOLOG"/>
    <property type="match status" value="1"/>
</dbReference>
<comment type="similarity">
    <text evidence="2">Belongs to the SLX9 family.</text>
</comment>
<dbReference type="EMBL" id="HBIX01009719">
    <property type="protein sequence ID" value="CAE0714622.1"/>
    <property type="molecule type" value="Transcribed_RNA"/>
</dbReference>
<dbReference type="PANTHER" id="PTHR31109">
    <property type="entry name" value="PROTEIN FAM207A"/>
    <property type="match status" value="1"/>
</dbReference>
<dbReference type="Pfam" id="PF15341">
    <property type="entry name" value="SLX9"/>
    <property type="match status" value="1"/>
</dbReference>
<name>A0A6U9XQK0_9STRA</name>
<evidence type="ECO:0000256" key="2">
    <source>
        <dbReference type="ARBA" id="ARBA00011022"/>
    </source>
</evidence>
<evidence type="ECO:0000313" key="6">
    <source>
        <dbReference type="EMBL" id="CAE0714622.1"/>
    </source>
</evidence>
<organism evidence="6">
    <name type="scientific">Pseudo-nitzschia australis</name>
    <dbReference type="NCBI Taxonomy" id="44445"/>
    <lineage>
        <taxon>Eukaryota</taxon>
        <taxon>Sar</taxon>
        <taxon>Stramenopiles</taxon>
        <taxon>Ochrophyta</taxon>
        <taxon>Bacillariophyta</taxon>
        <taxon>Bacillariophyceae</taxon>
        <taxon>Bacillariophycidae</taxon>
        <taxon>Bacillariales</taxon>
        <taxon>Bacillariaceae</taxon>
        <taxon>Pseudo-nitzschia</taxon>
    </lineage>
</organism>
<comment type="subcellular location">
    <subcellularLocation>
        <location evidence="1">Nucleus</location>
        <location evidence="1">Nucleolus</location>
    </subcellularLocation>
</comment>
<feature type="compositionally biased region" description="Basic residues" evidence="4">
    <location>
        <begin position="238"/>
        <end position="254"/>
    </location>
</feature>
<evidence type="ECO:0000256" key="3">
    <source>
        <dbReference type="ARBA" id="ARBA00023242"/>
    </source>
</evidence>
<keyword evidence="3" id="KW-0539">Nucleus</keyword>
<proteinExistence type="inferred from homology"/>
<dbReference type="AlphaFoldDB" id="A0A6U9XQK0"/>
<evidence type="ECO:0000313" key="5">
    <source>
        <dbReference type="EMBL" id="CAE0714621.1"/>
    </source>
</evidence>
<feature type="compositionally biased region" description="Low complexity" evidence="4">
    <location>
        <begin position="46"/>
        <end position="55"/>
    </location>
</feature>
<dbReference type="InterPro" id="IPR028160">
    <property type="entry name" value="Slx9-like"/>
</dbReference>
<feature type="compositionally biased region" description="Basic and acidic residues" evidence="4">
    <location>
        <begin position="72"/>
        <end position="88"/>
    </location>
</feature>
<sequence>MPKARRSTSLSRVARRRLVDSENLPSPATRKKEEQRDGVELDTTSDKTTTTTASSLENKKIHIGEKQNATSTHKESQKKNTATKKVDIDNDDEPDVSSKQQLSRGQRKRQAKREQFLRKEKMILSSLMLQRQEEQKKRIDGLDAIKQALMDTANKDGNKNSNTIAVQHVSTNRAKRKLVAKEVAHMNLILQHPAFKKDPFETMQEHLRNTLAEERKQQEIVSQKRAEEDKKKTDAKKSIKKKSQKKKYKPRRTR</sequence>
<dbReference type="GO" id="GO:0000462">
    <property type="term" value="P:maturation of SSU-rRNA from tricistronic rRNA transcript (SSU-rRNA, 5.8S rRNA, LSU-rRNA)"/>
    <property type="evidence" value="ECO:0007669"/>
    <property type="project" value="InterPro"/>
</dbReference>
<dbReference type="EMBL" id="HBIX01009718">
    <property type="protein sequence ID" value="CAE0714621.1"/>
    <property type="molecule type" value="Transcribed_RNA"/>
</dbReference>
<accession>A0A6U9XQK0</accession>
<dbReference type="GO" id="GO:0030688">
    <property type="term" value="C:preribosome, small subunit precursor"/>
    <property type="evidence" value="ECO:0007669"/>
    <property type="project" value="InterPro"/>
</dbReference>
<dbReference type="GO" id="GO:0030686">
    <property type="term" value="C:90S preribosome"/>
    <property type="evidence" value="ECO:0007669"/>
    <property type="project" value="InterPro"/>
</dbReference>
<feature type="compositionally biased region" description="Basic and acidic residues" evidence="4">
    <location>
        <begin position="30"/>
        <end position="39"/>
    </location>
</feature>
<dbReference type="GO" id="GO:0005730">
    <property type="term" value="C:nucleolus"/>
    <property type="evidence" value="ECO:0007669"/>
    <property type="project" value="UniProtKB-SubCell"/>
</dbReference>
<evidence type="ECO:0000256" key="1">
    <source>
        <dbReference type="ARBA" id="ARBA00004604"/>
    </source>
</evidence>
<feature type="compositionally biased region" description="Basic and acidic residues" evidence="4">
    <location>
        <begin position="206"/>
        <end position="237"/>
    </location>
</feature>
<feature type="region of interest" description="Disordered" evidence="4">
    <location>
        <begin position="206"/>
        <end position="254"/>
    </location>
</feature>
<gene>
    <name evidence="5" type="ORF">PAUS00366_LOCUS7373</name>
    <name evidence="6" type="ORF">PAUS00366_LOCUS7374</name>
</gene>
<feature type="region of interest" description="Disordered" evidence="4">
    <location>
        <begin position="1"/>
        <end position="114"/>
    </location>
</feature>